<proteinExistence type="inferred from homology"/>
<dbReference type="SUPFAM" id="SSF49899">
    <property type="entry name" value="Concanavalin A-like lectins/glucanases"/>
    <property type="match status" value="1"/>
</dbReference>
<dbReference type="GO" id="GO:0033939">
    <property type="term" value="F:xylan alpha-1,2-glucuronosidase activity"/>
    <property type="evidence" value="ECO:0007669"/>
    <property type="project" value="UniProtKB-EC"/>
</dbReference>
<dbReference type="InterPro" id="IPR013320">
    <property type="entry name" value="ConA-like_dom_sf"/>
</dbReference>
<keyword evidence="8" id="KW-0732">Signal</keyword>
<feature type="domain" description="Alpha glucuronidase N-terminal" evidence="9">
    <location>
        <begin position="91"/>
        <end position="171"/>
    </location>
</feature>
<dbReference type="Pfam" id="PF07488">
    <property type="entry name" value="Glyco_hydro_67M"/>
    <property type="match status" value="1"/>
</dbReference>
<keyword evidence="4 7" id="KW-0119">Carbohydrate metabolism</keyword>
<gene>
    <name evidence="13" type="ORF">C8N24_4820</name>
</gene>
<dbReference type="SUPFAM" id="SSF51445">
    <property type="entry name" value="(Trans)glycosidases"/>
    <property type="match status" value="1"/>
</dbReference>
<dbReference type="Gene3D" id="3.30.379.10">
    <property type="entry name" value="Chitobiase/beta-hexosaminidase domain 2-like"/>
    <property type="match status" value="1"/>
</dbReference>
<name>A0A660L0D8_9ACTN</name>
<accession>A0A660L0D8</accession>
<organism evidence="13 14">
    <name type="scientific">Solirubrobacter pauli</name>
    <dbReference type="NCBI Taxonomy" id="166793"/>
    <lineage>
        <taxon>Bacteria</taxon>
        <taxon>Bacillati</taxon>
        <taxon>Actinomycetota</taxon>
        <taxon>Thermoleophilia</taxon>
        <taxon>Solirubrobacterales</taxon>
        <taxon>Solirubrobacteraceae</taxon>
        <taxon>Solirubrobacter</taxon>
    </lineage>
</organism>
<evidence type="ECO:0000259" key="11">
    <source>
        <dbReference type="Pfam" id="PF07488"/>
    </source>
</evidence>
<dbReference type="InterPro" id="IPR011099">
    <property type="entry name" value="Glyco_hydro_67_C"/>
</dbReference>
<dbReference type="GO" id="GO:0005576">
    <property type="term" value="C:extracellular region"/>
    <property type="evidence" value="ECO:0007669"/>
    <property type="project" value="InterPro"/>
</dbReference>
<dbReference type="Pfam" id="PF03648">
    <property type="entry name" value="Glyco_hydro_67N"/>
    <property type="match status" value="1"/>
</dbReference>
<dbReference type="GO" id="GO:0045493">
    <property type="term" value="P:xylan catabolic process"/>
    <property type="evidence" value="ECO:0007669"/>
    <property type="project" value="UniProtKB-KW"/>
</dbReference>
<keyword evidence="2 7" id="KW-0858">Xylan degradation</keyword>
<evidence type="ECO:0000256" key="7">
    <source>
        <dbReference type="RuleBase" id="RU361198"/>
    </source>
</evidence>
<dbReference type="RefSeq" id="WP_121254844.1">
    <property type="nucleotide sequence ID" value="NZ_RBIL01000002.1"/>
</dbReference>
<comment type="caution">
    <text evidence="13">The sequence shown here is derived from an EMBL/GenBank/DDBJ whole genome shotgun (WGS) entry which is preliminary data.</text>
</comment>
<dbReference type="Gene3D" id="3.90.1330.10">
    <property type="entry name" value="Alpha-glucuronidase, C-terminal domain"/>
    <property type="match status" value="1"/>
</dbReference>
<reference evidence="13 14" key="1">
    <citation type="submission" date="2018-10" db="EMBL/GenBank/DDBJ databases">
        <title>Genomic Encyclopedia of Archaeal and Bacterial Type Strains, Phase II (KMG-II): from individual species to whole genera.</title>
        <authorList>
            <person name="Goeker M."/>
        </authorList>
    </citation>
    <scope>NUCLEOTIDE SEQUENCE [LARGE SCALE GENOMIC DNA]</scope>
    <source>
        <strain evidence="13 14">DSM 14954</strain>
    </source>
</reference>
<dbReference type="PANTHER" id="PTHR39207:SF1">
    <property type="entry name" value="ALPHA-GLUCURONIDASE A"/>
    <property type="match status" value="1"/>
</dbReference>
<feature type="domain" description="Beta-xylosidase C-terminal Concanavalin A-like" evidence="12">
    <location>
        <begin position="912"/>
        <end position="1108"/>
    </location>
</feature>
<dbReference type="AlphaFoldDB" id="A0A660L0D8"/>
<evidence type="ECO:0000259" key="9">
    <source>
        <dbReference type="Pfam" id="PF03648"/>
    </source>
</evidence>
<dbReference type="EC" id="3.2.1.131" evidence="7"/>
<dbReference type="Pfam" id="PF17851">
    <property type="entry name" value="GH43_C2"/>
    <property type="match status" value="1"/>
</dbReference>
<comment type="similarity">
    <text evidence="1 7">Belongs to the glycosyl hydrolase 67 family.</text>
</comment>
<keyword evidence="6 7" id="KW-0624">Polysaccharide degradation</keyword>
<evidence type="ECO:0000256" key="4">
    <source>
        <dbReference type="ARBA" id="ARBA00023277"/>
    </source>
</evidence>
<comment type="catalytic activity">
    <reaction evidence="7">
        <text>Hydrolysis of (1-&gt;2)-alpha-D-(4-O-methyl)glucuronosyl links in the main chain of hardwood xylans.</text>
        <dbReference type="EC" id="3.2.1.131"/>
    </reaction>
</comment>
<evidence type="ECO:0000256" key="6">
    <source>
        <dbReference type="ARBA" id="ARBA00023326"/>
    </source>
</evidence>
<dbReference type="GO" id="GO:0046559">
    <property type="term" value="F:alpha-glucuronidase activity"/>
    <property type="evidence" value="ECO:0007669"/>
    <property type="project" value="InterPro"/>
</dbReference>
<dbReference type="Proteomes" id="UP000278962">
    <property type="component" value="Unassembled WGS sequence"/>
</dbReference>
<dbReference type="InterPro" id="IPR041542">
    <property type="entry name" value="GH43_C2"/>
</dbReference>
<evidence type="ECO:0000313" key="13">
    <source>
        <dbReference type="EMBL" id="RKQ86805.1"/>
    </source>
</evidence>
<dbReference type="EMBL" id="RBIL01000002">
    <property type="protein sequence ID" value="RKQ86805.1"/>
    <property type="molecule type" value="Genomic_DNA"/>
</dbReference>
<keyword evidence="3 7" id="KW-0378">Hydrolase</keyword>
<dbReference type="SUPFAM" id="SSF55545">
    <property type="entry name" value="beta-N-acetylhexosaminidase-like domain"/>
    <property type="match status" value="1"/>
</dbReference>
<evidence type="ECO:0000256" key="5">
    <source>
        <dbReference type="ARBA" id="ARBA00023295"/>
    </source>
</evidence>
<evidence type="ECO:0000259" key="10">
    <source>
        <dbReference type="Pfam" id="PF07477"/>
    </source>
</evidence>
<comment type="subunit">
    <text evidence="7">Homodimer.</text>
</comment>
<evidence type="ECO:0000256" key="8">
    <source>
        <dbReference type="SAM" id="SignalP"/>
    </source>
</evidence>
<dbReference type="InterPro" id="IPR011100">
    <property type="entry name" value="Glyco_hydro_67_cat"/>
</dbReference>
<feature type="chain" id="PRO_5024900811" description="Xylan alpha-1,2-glucuronidase" evidence="8">
    <location>
        <begin position="29"/>
        <end position="1241"/>
    </location>
</feature>
<evidence type="ECO:0000313" key="14">
    <source>
        <dbReference type="Proteomes" id="UP000278962"/>
    </source>
</evidence>
<dbReference type="Pfam" id="PF07477">
    <property type="entry name" value="Glyco_hydro_67C"/>
    <property type="match status" value="1"/>
</dbReference>
<dbReference type="PANTHER" id="PTHR39207">
    <property type="entry name" value="ALPHA-GLUCURONIDASE A"/>
    <property type="match status" value="1"/>
</dbReference>
<dbReference type="InterPro" id="IPR017853">
    <property type="entry name" value="GH"/>
</dbReference>
<feature type="signal peptide" evidence="8">
    <location>
        <begin position="1"/>
        <end position="28"/>
    </location>
</feature>
<evidence type="ECO:0000256" key="2">
    <source>
        <dbReference type="ARBA" id="ARBA00022651"/>
    </source>
</evidence>
<dbReference type="Gene3D" id="2.60.120.200">
    <property type="match status" value="1"/>
</dbReference>
<sequence length="1241" mass="133729">MTGVFRRRAVALLVLCAAAFAAPSTAQAQSDTYNGSQLWLRYVPITDADRLAQYRAAITGVAVENADANPVHRQTANLAMESGGTEKLSRTSLEAAREELVRGLSGLLDRPVPAAADGSVVVGTRESSAVVRDAIPAADLVNAEGYVIRTVGSRTIIAGRTELGALYGSFAFLRHLQTLQPIGALDVASSPKIKHRHLNYWDTERLYAGNNTAGTGGLNGENGAIFNFAATGASAPRNLPLILDRYVVMARALASVGINGITINNVNANNAYLTSAYIAQEAALADALRPYGIRLALSVRYDAPTDNRFAPDTLTAAQLDPYSAEFRGWWSRKANQIKLAIPDFIGFTVKANSEGQPGPQDFGDDHGDGANGMGAALAPLGMKVFWRTFVYNANVDNDRLKRPILEFDPIDEEPQPDGTKGRFADNVFLQTKNGPLDFQSREPLHPMFGRMEHTNQAMEVQITQEYTGQSRMLTYLAPMWEEVLKTDTGGAGLAGEVVDGTSQGQADTAFVGVANLGNSENLTGHHFGQANLYAFGRLAWDWKLGSEAIAREWVRMTWGTNPGVVDTVVKMMMGSWEANVSYETPLGVAHQFRSSDHYGPMPNEWFQRDDWSPVYYNKADSAGLGFDRSPTGSNFAAQYFSPLKERYSSIDTTPENLLMWFHHVPWDRRMQSGRPFWDELVYRYQMGVQYVTWLRETWDTLQPLVDARRFAEVKAKLAQHEADASSWRDTSVNYWREFSGRPNPVDGGPLSAAITVGGVERRGFDLSASAYTIPVKAGASRTITAVRALDPGARAEIVSQSADQAVVKVTKTDFFGPLVKNYVLNFVPDTTLAALRVNRHALTLKPETLSYNALVETGVDQVPVVDATAADPAATVTVEQAPTRTGAAKVTVANGTATAVYTVNLDTRLRGSDEFDGTALGSQWQVVRPDDARRRVQNGSLVLTSQAGDLQGSTNTARNLVLQDVNGDWTTETKVVFSRPLAQNNEQAGVLAYADDQNYVKVGWEMASSTQAINKLRVVLLREQNGTATTIQVTGADAQNIVGASGAIWLRLAKAGNAYKAYYSSDGTVWRYFGATTLNVEPAKAGLFAFNRAGTSTDLQAAFDAFRITSAGEVVPSLITETPGTVGGSVPATLGLSLGAPATFPTLRPGVAAEYTATTTATVTSSAGDATLSVGDPGRLTNGAFSLRDPLGVSLAKTAWSGPTSNEAVAVTFTQRIAADEPLRTGTYSRAVTFTLSTTAP</sequence>
<feature type="domain" description="Glycosyl hydrolase family 67 C-terminal" evidence="10">
    <location>
        <begin position="523"/>
        <end position="744"/>
    </location>
</feature>
<protein>
    <recommendedName>
        <fullName evidence="7">Xylan alpha-1,2-glucuronidase</fullName>
        <ecNumber evidence="7">3.2.1.131</ecNumber>
    </recommendedName>
</protein>
<dbReference type="InterPro" id="IPR029018">
    <property type="entry name" value="Hex-like_dom2"/>
</dbReference>
<dbReference type="InterPro" id="IPR005154">
    <property type="entry name" value="Glyco_hydro_67_aGlcAse_N"/>
</dbReference>
<dbReference type="InterPro" id="IPR037054">
    <property type="entry name" value="A-glucoronidase_C_sf"/>
</dbReference>
<dbReference type="Gene3D" id="3.20.20.80">
    <property type="entry name" value="Glycosidases"/>
    <property type="match status" value="1"/>
</dbReference>
<evidence type="ECO:0000256" key="1">
    <source>
        <dbReference type="ARBA" id="ARBA00008833"/>
    </source>
</evidence>
<dbReference type="OrthoDB" id="339499at2"/>
<feature type="domain" description="Glycosyl hydrolase family 67 catalytic" evidence="11">
    <location>
        <begin position="176"/>
        <end position="521"/>
    </location>
</feature>
<keyword evidence="5 7" id="KW-0326">Glycosidase</keyword>
<evidence type="ECO:0000256" key="3">
    <source>
        <dbReference type="ARBA" id="ARBA00022801"/>
    </source>
</evidence>
<evidence type="ECO:0000259" key="12">
    <source>
        <dbReference type="Pfam" id="PF17851"/>
    </source>
</evidence>
<keyword evidence="14" id="KW-1185">Reference proteome</keyword>